<name>A0A8H6B306_9HELO</name>
<gene>
    <name evidence="2" type="ORF">Bfra_000710</name>
</gene>
<evidence type="ECO:0000313" key="2">
    <source>
        <dbReference type="EMBL" id="KAF5878543.1"/>
    </source>
</evidence>
<dbReference type="AlphaFoldDB" id="A0A8H6B306"/>
<dbReference type="RefSeq" id="XP_037197487.1">
    <property type="nucleotide sequence ID" value="XM_037331154.1"/>
</dbReference>
<comment type="caution">
    <text evidence="2">The sequence shown here is derived from an EMBL/GenBank/DDBJ whole genome shotgun (WGS) entry which is preliminary data.</text>
</comment>
<keyword evidence="1" id="KW-0732">Signal</keyword>
<dbReference type="EMBL" id="JABFCT010000002">
    <property type="protein sequence ID" value="KAF5878543.1"/>
    <property type="molecule type" value="Genomic_DNA"/>
</dbReference>
<evidence type="ECO:0000256" key="1">
    <source>
        <dbReference type="SAM" id="SignalP"/>
    </source>
</evidence>
<feature type="signal peptide" evidence="1">
    <location>
        <begin position="1"/>
        <end position="18"/>
    </location>
</feature>
<accession>A0A8H6B306</accession>
<feature type="chain" id="PRO_5034906492" evidence="1">
    <location>
        <begin position="19"/>
        <end position="46"/>
    </location>
</feature>
<dbReference type="GeneID" id="59254846"/>
<reference evidence="2 3" key="1">
    <citation type="journal article" date="2020" name="Phytopathology">
        <title>A high-quality genome resource of Botrytis fragariae, a new and rapidly spreading fungal pathogen causing strawberry gray mold in the U.S.A.</title>
        <authorList>
            <person name="Wu Y."/>
            <person name="Saski C.A."/>
            <person name="Schnabel G."/>
            <person name="Xiao S."/>
            <person name="Hu M."/>
        </authorList>
    </citation>
    <scope>NUCLEOTIDE SEQUENCE [LARGE SCALE GENOMIC DNA]</scope>
    <source>
        <strain evidence="2 3">BVB16</strain>
    </source>
</reference>
<dbReference type="Proteomes" id="UP000531561">
    <property type="component" value="Unassembled WGS sequence"/>
</dbReference>
<evidence type="ECO:0000313" key="3">
    <source>
        <dbReference type="Proteomes" id="UP000531561"/>
    </source>
</evidence>
<proteinExistence type="predicted"/>
<dbReference type="OrthoDB" id="3485878at2759"/>
<protein>
    <submittedName>
        <fullName evidence="2">Uncharacterized protein</fullName>
    </submittedName>
</protein>
<keyword evidence="3" id="KW-1185">Reference proteome</keyword>
<sequence length="46" mass="5019">MRFQSLLLVVSLIGTAIATAISPRIKTNSDFATEGALEAQPNRDDW</sequence>
<organism evidence="2 3">
    <name type="scientific">Botrytis fragariae</name>
    <dbReference type="NCBI Taxonomy" id="1964551"/>
    <lineage>
        <taxon>Eukaryota</taxon>
        <taxon>Fungi</taxon>
        <taxon>Dikarya</taxon>
        <taxon>Ascomycota</taxon>
        <taxon>Pezizomycotina</taxon>
        <taxon>Leotiomycetes</taxon>
        <taxon>Helotiales</taxon>
        <taxon>Sclerotiniaceae</taxon>
        <taxon>Botrytis</taxon>
    </lineage>
</organism>